<sequence length="70" mass="7941">MSQSHTAAFTSSIEKGLTKLEVIHPRPIHANRLKVRSKMREHSLTNRVHALRGRPIHLQRGNSISPPTTR</sequence>
<organism evidence="1 2">
    <name type="scientific">Trifolium medium</name>
    <dbReference type="NCBI Taxonomy" id="97028"/>
    <lineage>
        <taxon>Eukaryota</taxon>
        <taxon>Viridiplantae</taxon>
        <taxon>Streptophyta</taxon>
        <taxon>Embryophyta</taxon>
        <taxon>Tracheophyta</taxon>
        <taxon>Spermatophyta</taxon>
        <taxon>Magnoliopsida</taxon>
        <taxon>eudicotyledons</taxon>
        <taxon>Gunneridae</taxon>
        <taxon>Pentapetalae</taxon>
        <taxon>rosids</taxon>
        <taxon>fabids</taxon>
        <taxon>Fabales</taxon>
        <taxon>Fabaceae</taxon>
        <taxon>Papilionoideae</taxon>
        <taxon>50 kb inversion clade</taxon>
        <taxon>NPAAA clade</taxon>
        <taxon>Hologalegina</taxon>
        <taxon>IRL clade</taxon>
        <taxon>Trifolieae</taxon>
        <taxon>Trifolium</taxon>
    </lineage>
</organism>
<reference evidence="1 2" key="1">
    <citation type="journal article" date="2018" name="Front. Plant Sci.">
        <title>Red Clover (Trifolium pratense) and Zigzag Clover (T. medium) - A Picture of Genomic Similarities and Differences.</title>
        <authorList>
            <person name="Dluhosova J."/>
            <person name="Istvanek J."/>
            <person name="Nedelnik J."/>
            <person name="Repkova J."/>
        </authorList>
    </citation>
    <scope>NUCLEOTIDE SEQUENCE [LARGE SCALE GENOMIC DNA]</scope>
    <source>
        <strain evidence="2">cv. 10/8</strain>
        <tissue evidence="1">Leaf</tissue>
    </source>
</reference>
<proteinExistence type="predicted"/>
<evidence type="ECO:0000313" key="1">
    <source>
        <dbReference type="EMBL" id="MCI37672.1"/>
    </source>
</evidence>
<dbReference type="EMBL" id="LXQA010247101">
    <property type="protein sequence ID" value="MCI37672.1"/>
    <property type="molecule type" value="Genomic_DNA"/>
</dbReference>
<evidence type="ECO:0000313" key="2">
    <source>
        <dbReference type="Proteomes" id="UP000265520"/>
    </source>
</evidence>
<comment type="caution">
    <text evidence="1">The sequence shown here is derived from an EMBL/GenBank/DDBJ whole genome shotgun (WGS) entry which is preliminary data.</text>
</comment>
<dbReference type="Proteomes" id="UP000265520">
    <property type="component" value="Unassembled WGS sequence"/>
</dbReference>
<dbReference type="AlphaFoldDB" id="A0A392RN87"/>
<name>A0A392RN87_9FABA</name>
<protein>
    <submittedName>
        <fullName evidence="1">Uncharacterized protein</fullName>
    </submittedName>
</protein>
<keyword evidence="2" id="KW-1185">Reference proteome</keyword>
<accession>A0A392RN87</accession>